<dbReference type="Proteomes" id="UP000306196">
    <property type="component" value="Unassembled WGS sequence"/>
</dbReference>
<evidence type="ECO:0000313" key="2">
    <source>
        <dbReference type="Proteomes" id="UP000306196"/>
    </source>
</evidence>
<gene>
    <name evidence="1" type="ORF">FEM03_23990</name>
</gene>
<dbReference type="AlphaFoldDB" id="A0A5R8K734"/>
<sequence>MANSSIIRSLSLLADANRVRILALLREEELSVGDDGWQRGELGMLRLSIPIFLRASGYVVEASPPRPKHLE</sequence>
<proteinExistence type="predicted"/>
<organism evidence="1 2">
    <name type="scientific">Phragmitibacter flavus</name>
    <dbReference type="NCBI Taxonomy" id="2576071"/>
    <lineage>
        <taxon>Bacteria</taxon>
        <taxon>Pseudomonadati</taxon>
        <taxon>Verrucomicrobiota</taxon>
        <taxon>Verrucomicrobiia</taxon>
        <taxon>Verrucomicrobiales</taxon>
        <taxon>Verrucomicrobiaceae</taxon>
        <taxon>Phragmitibacter</taxon>
    </lineage>
</organism>
<protein>
    <submittedName>
        <fullName evidence="1">Uncharacterized protein</fullName>
    </submittedName>
</protein>
<reference evidence="1 2" key="1">
    <citation type="submission" date="2019-05" db="EMBL/GenBank/DDBJ databases">
        <title>Verrucobacter flavum gen. nov., sp. nov. a new member of the family Verrucomicrobiaceae.</title>
        <authorList>
            <person name="Szuroczki S."/>
            <person name="Abbaszade G."/>
            <person name="Szabo A."/>
            <person name="Felfoldi T."/>
            <person name="Schumann P."/>
            <person name="Boka K."/>
            <person name="Keki Z."/>
            <person name="Toumi M."/>
            <person name="Toth E."/>
        </authorList>
    </citation>
    <scope>NUCLEOTIDE SEQUENCE [LARGE SCALE GENOMIC DNA]</scope>
    <source>
        <strain evidence="1 2">MG-N-17</strain>
    </source>
</reference>
<dbReference type="RefSeq" id="WP_138088946.1">
    <property type="nucleotide sequence ID" value="NZ_VAUV01000032.1"/>
</dbReference>
<evidence type="ECO:0000313" key="1">
    <source>
        <dbReference type="EMBL" id="TLD68178.1"/>
    </source>
</evidence>
<keyword evidence="2" id="KW-1185">Reference proteome</keyword>
<comment type="caution">
    <text evidence="1">The sequence shown here is derived from an EMBL/GenBank/DDBJ whole genome shotgun (WGS) entry which is preliminary data.</text>
</comment>
<name>A0A5R8K734_9BACT</name>
<accession>A0A5R8K734</accession>
<dbReference type="EMBL" id="VAUV01000032">
    <property type="protein sequence ID" value="TLD68178.1"/>
    <property type="molecule type" value="Genomic_DNA"/>
</dbReference>